<dbReference type="InterPro" id="IPR036388">
    <property type="entry name" value="WH-like_DNA-bd_sf"/>
</dbReference>
<evidence type="ECO:0000313" key="9">
    <source>
        <dbReference type="Proteomes" id="UP001151582"/>
    </source>
</evidence>
<dbReference type="PANTHER" id="PTHR10615">
    <property type="entry name" value="HISTONE ACETYLTRANSFERASE"/>
    <property type="match status" value="1"/>
</dbReference>
<dbReference type="EC" id="2.3.1.48" evidence="2"/>
<protein>
    <recommendedName>
        <fullName evidence="2">histone acetyltransferase</fullName>
        <ecNumber evidence="2">2.3.1.48</ecNumber>
    </recommendedName>
</protein>
<comment type="similarity">
    <text evidence="1">Belongs to the MYST (SAS/MOZ) family.</text>
</comment>
<dbReference type="InterPro" id="IPR016181">
    <property type="entry name" value="Acyl_CoA_acyltransferase"/>
</dbReference>
<keyword evidence="4" id="KW-0007">Acetylation</keyword>
<evidence type="ECO:0000256" key="6">
    <source>
        <dbReference type="SAM" id="MobiDB-lite"/>
    </source>
</evidence>
<evidence type="ECO:0000256" key="1">
    <source>
        <dbReference type="ARBA" id="ARBA00010107"/>
    </source>
</evidence>
<dbReference type="OrthoDB" id="787137at2759"/>
<evidence type="ECO:0000256" key="5">
    <source>
        <dbReference type="PIRSR" id="PIRSR602717-51"/>
    </source>
</evidence>
<name>A0A9W8B526_9FUNG</name>
<dbReference type="Gene3D" id="3.30.60.60">
    <property type="entry name" value="N-acetyl transferase-like"/>
    <property type="match status" value="1"/>
</dbReference>
<dbReference type="EMBL" id="JANBQB010000054">
    <property type="protein sequence ID" value="KAJ1983469.1"/>
    <property type="molecule type" value="Genomic_DNA"/>
</dbReference>
<evidence type="ECO:0000256" key="2">
    <source>
        <dbReference type="ARBA" id="ARBA00013184"/>
    </source>
</evidence>
<dbReference type="Pfam" id="PF17772">
    <property type="entry name" value="zf-MYST"/>
    <property type="match status" value="1"/>
</dbReference>
<feature type="compositionally biased region" description="Low complexity" evidence="6">
    <location>
        <begin position="7"/>
        <end position="27"/>
    </location>
</feature>
<dbReference type="Gene3D" id="3.40.630.30">
    <property type="match status" value="1"/>
</dbReference>
<dbReference type="SUPFAM" id="SSF55729">
    <property type="entry name" value="Acyl-CoA N-acyltransferases (Nat)"/>
    <property type="match status" value="1"/>
</dbReference>
<dbReference type="AlphaFoldDB" id="A0A9W8B526"/>
<keyword evidence="9" id="KW-1185">Reference proteome</keyword>
<accession>A0A9W8B526</accession>
<evidence type="ECO:0000313" key="8">
    <source>
        <dbReference type="EMBL" id="KAJ1983469.1"/>
    </source>
</evidence>
<evidence type="ECO:0000259" key="7">
    <source>
        <dbReference type="PROSITE" id="PS51726"/>
    </source>
</evidence>
<dbReference type="InterPro" id="IPR040706">
    <property type="entry name" value="Zf-MYST"/>
</dbReference>
<dbReference type="Proteomes" id="UP001151582">
    <property type="component" value="Unassembled WGS sequence"/>
</dbReference>
<sequence length="324" mass="36918">MARRNHGGPTSAPSGTPSPATPAATPGRQREIVWGSAYQLTTWYASAYPAEYDSAEVLHICDRCFKYMRKEATLHRHLAECQQLTPPGLELYSDHGQPSQPTKQLHQPRLQSLRIFEVDGKAHKLYGQNLALFGKLFLENKTVSYDIDRFYFYVLTRTFTSDGVTAVQVLGYFSKEKASLEQHNLACIVVFPPFQGQGHGQLLIDLSYTLTRREGGSGTPERPLSAQAERSYRTYWQKAVLSALHEHSREYYALDRLCRQTGMTGDDVMTTLYRLGLVQHWHSQAVLCIPKDDLQQRIDRVNISRFPILKPRALRDWTWDSVSP</sequence>
<feature type="domain" description="MYST-type HAT" evidence="7">
    <location>
        <begin position="24"/>
        <end position="319"/>
    </location>
</feature>
<organism evidence="8 9">
    <name type="scientific">Dimargaris verticillata</name>
    <dbReference type="NCBI Taxonomy" id="2761393"/>
    <lineage>
        <taxon>Eukaryota</taxon>
        <taxon>Fungi</taxon>
        <taxon>Fungi incertae sedis</taxon>
        <taxon>Zoopagomycota</taxon>
        <taxon>Kickxellomycotina</taxon>
        <taxon>Dimargaritomycetes</taxon>
        <taxon>Dimargaritales</taxon>
        <taxon>Dimargaritaceae</taxon>
        <taxon>Dimargaris</taxon>
    </lineage>
</organism>
<dbReference type="InterPro" id="IPR050603">
    <property type="entry name" value="MYST_HAT"/>
</dbReference>
<proteinExistence type="inferred from homology"/>
<comment type="caution">
    <text evidence="8">The sequence shown here is derived from an EMBL/GenBank/DDBJ whole genome shotgun (WGS) entry which is preliminary data.</text>
</comment>
<reference evidence="8" key="1">
    <citation type="submission" date="2022-07" db="EMBL/GenBank/DDBJ databases">
        <title>Phylogenomic reconstructions and comparative analyses of Kickxellomycotina fungi.</title>
        <authorList>
            <person name="Reynolds N.K."/>
            <person name="Stajich J.E."/>
            <person name="Barry K."/>
            <person name="Grigoriev I.V."/>
            <person name="Crous P."/>
            <person name="Smith M.E."/>
        </authorList>
    </citation>
    <scope>NUCLEOTIDE SEQUENCE</scope>
    <source>
        <strain evidence="8">RSA 567</strain>
    </source>
</reference>
<keyword evidence="3 8" id="KW-0808">Transferase</keyword>
<evidence type="ECO:0000256" key="3">
    <source>
        <dbReference type="ARBA" id="ARBA00022679"/>
    </source>
</evidence>
<gene>
    <name evidence="8" type="primary">KAT8</name>
    <name evidence="8" type="ORF">H4R34_001266</name>
</gene>
<dbReference type="PROSITE" id="PS51726">
    <property type="entry name" value="MYST_HAT"/>
    <property type="match status" value="1"/>
</dbReference>
<dbReference type="GO" id="GO:0006355">
    <property type="term" value="P:regulation of DNA-templated transcription"/>
    <property type="evidence" value="ECO:0007669"/>
    <property type="project" value="InterPro"/>
</dbReference>
<keyword evidence="8" id="KW-0012">Acyltransferase</keyword>
<dbReference type="Pfam" id="PF01853">
    <property type="entry name" value="MOZ_SAS"/>
    <property type="match status" value="1"/>
</dbReference>
<dbReference type="InterPro" id="IPR002717">
    <property type="entry name" value="HAT_MYST-type"/>
</dbReference>
<dbReference type="Gene3D" id="1.10.10.10">
    <property type="entry name" value="Winged helix-like DNA-binding domain superfamily/Winged helix DNA-binding domain"/>
    <property type="match status" value="1"/>
</dbReference>
<feature type="active site" description="Proton donor/acceptor" evidence="5">
    <location>
        <position position="221"/>
    </location>
</feature>
<evidence type="ECO:0000256" key="4">
    <source>
        <dbReference type="ARBA" id="ARBA00022990"/>
    </source>
</evidence>
<dbReference type="GO" id="GO:0004402">
    <property type="term" value="F:histone acetyltransferase activity"/>
    <property type="evidence" value="ECO:0007669"/>
    <property type="project" value="InterPro"/>
</dbReference>
<feature type="region of interest" description="Disordered" evidence="6">
    <location>
        <begin position="1"/>
        <end position="27"/>
    </location>
</feature>